<evidence type="ECO:0000313" key="2">
    <source>
        <dbReference type="Proteomes" id="UP000323856"/>
    </source>
</evidence>
<dbReference type="Proteomes" id="UP000323856">
    <property type="component" value="Unassembled WGS sequence"/>
</dbReference>
<comment type="caution">
    <text evidence="1">The sequence shown here is derived from an EMBL/GenBank/DDBJ whole genome shotgun (WGS) entry which is preliminary data.</text>
</comment>
<reference evidence="1 2" key="1">
    <citation type="submission" date="2019-07" db="EMBL/GenBank/DDBJ databases">
        <title>Analysis of the biochemical properties, biological activity and biotechnological potential of siderophores and biosurfactants produced by Antarctic psychrotolerant bacteria.</title>
        <authorList>
            <person name="Styczynski M."/>
            <person name="Krucon T."/>
            <person name="Decewicz P."/>
            <person name="Dziewit L."/>
        </authorList>
    </citation>
    <scope>NUCLEOTIDE SEQUENCE [LARGE SCALE GENOMIC DNA]</scope>
    <source>
        <strain evidence="1 2">ANT_H27</strain>
    </source>
</reference>
<dbReference type="AlphaFoldDB" id="A0A5B0EJ70"/>
<name>A0A5B0EJ70_9MICC</name>
<dbReference type="RefSeq" id="WP_149618771.1">
    <property type="nucleotide sequence ID" value="NZ_VOBL01000003.1"/>
</dbReference>
<dbReference type="EMBL" id="VOBL01000003">
    <property type="protein sequence ID" value="KAA0978953.1"/>
    <property type="molecule type" value="Genomic_DNA"/>
</dbReference>
<organism evidence="1 2">
    <name type="scientific">Paeniglutamicibacter gangotriensis</name>
    <dbReference type="NCBI Taxonomy" id="254787"/>
    <lineage>
        <taxon>Bacteria</taxon>
        <taxon>Bacillati</taxon>
        <taxon>Actinomycetota</taxon>
        <taxon>Actinomycetes</taxon>
        <taxon>Micrococcales</taxon>
        <taxon>Micrococcaceae</taxon>
        <taxon>Paeniglutamicibacter</taxon>
    </lineage>
</organism>
<proteinExistence type="predicted"/>
<gene>
    <name evidence="1" type="ORF">FQ154_04165</name>
</gene>
<dbReference type="OrthoDB" id="4963694at2"/>
<sequence>MRNPVINTDSCTSFHPGHRANPRAVKSMMARPTLWSAADVEVMLSLTEGLTLHLYHHGTHLRAHAHDLAAIAHLLRITPRRPEGLSVGRVNFHNSVLALPADPRHSAGRSYFSFSTEPLAPCSFERDEELARDFESLTATLQLS</sequence>
<protein>
    <submittedName>
        <fullName evidence="1">Uncharacterized protein</fullName>
    </submittedName>
</protein>
<accession>A0A5B0EJ70</accession>
<evidence type="ECO:0000313" key="1">
    <source>
        <dbReference type="EMBL" id="KAA0978953.1"/>
    </source>
</evidence>